<geneLocation type="plasmid" evidence="2">
    <name>pSEN112499</name>
</geneLocation>
<accession>A0A1B0QZ35</accession>
<dbReference type="EMBL" id="KM396300">
    <property type="protein sequence ID" value="AKB10535.1"/>
    <property type="molecule type" value="Genomic_DNA"/>
</dbReference>
<organism evidence="3">
    <name type="scientific">Salmonella enteritidis</name>
    <dbReference type="NCBI Taxonomy" id="149539"/>
    <lineage>
        <taxon>Bacteria</taxon>
        <taxon>Pseudomonadati</taxon>
        <taxon>Pseudomonadota</taxon>
        <taxon>Gammaproteobacteria</taxon>
        <taxon>Enterobacterales</taxon>
        <taxon>Enterobacteriaceae</taxon>
        <taxon>Salmonella</taxon>
    </lineage>
</organism>
<evidence type="ECO:0000313" key="2">
    <source>
        <dbReference type="EMBL" id="AKB10259.1"/>
    </source>
</evidence>
<protein>
    <submittedName>
        <fullName evidence="3">Uncharacterized protein</fullName>
    </submittedName>
</protein>
<evidence type="ECO:0000313" key="4">
    <source>
        <dbReference type="EMBL" id="AKF16371.1"/>
    </source>
</evidence>
<evidence type="ECO:0000313" key="3">
    <source>
        <dbReference type="EMBL" id="AKB10535.1"/>
    </source>
</evidence>
<geneLocation type="plasmid" evidence="1">
    <name>pKUSR18</name>
</geneLocation>
<evidence type="ECO:0000313" key="1">
    <source>
        <dbReference type="EMBL" id="AKB09982.1"/>
    </source>
</evidence>
<geneLocation type="plasmid" evidence="3">
    <name>pSEN110055</name>
</geneLocation>
<geneLocation type="plasmid" evidence="4">
    <name>pDGSE139</name>
</geneLocation>
<sequence>MVRTTAIWGLSYTNLNHAGLIGGQDSSASKSTLNSASKNSIVAGWLSSDASRVDSSAHSNRRSRVNGKMILPKSVCLKSPPHRSSAFFQMKSACEAAEPTNSAILASNQLLHETAHHPKEGCQPSFAQNGL</sequence>
<name>A0A1B0QZ35_SALEN</name>
<dbReference type="EMBL" id="KM396298">
    <property type="protein sequence ID" value="AKB09982.1"/>
    <property type="molecule type" value="Genomic_DNA"/>
</dbReference>
<dbReference type="EMBL" id="KM396299">
    <property type="protein sequence ID" value="AKB10259.1"/>
    <property type="molecule type" value="Genomic_DNA"/>
</dbReference>
<keyword evidence="3" id="KW-0614">Plasmid</keyword>
<dbReference type="EMBL" id="KM198330">
    <property type="protein sequence ID" value="AKF16371.1"/>
    <property type="molecule type" value="Genomic_DNA"/>
</dbReference>
<reference evidence="3" key="1">
    <citation type="submission" date="2014-08" db="EMBL/GenBank/DDBJ databases">
        <title>High prevalence of clonal-related extended-spectrum cephalosporin-resistant Salmonella enterica serovar Enteritidis in Republic of Korea: a microbiological, molecular, and epidemiological study.</title>
        <authorList>
            <person name="Kim J.S."/>
            <person name="Jeon S.-E."/>
            <person name="Kim S.-J."/>
            <person name="Lee D.-Y."/>
            <person name="Chung G.T."/>
            <person name="Yoo C.-K."/>
            <person name="Kim J."/>
        </authorList>
    </citation>
    <scope>NUCLEOTIDE SEQUENCE</scope>
    <source>
        <strain evidence="4">DG1009139</strain>
        <strain evidence="1">KUSR18</strain>
        <strain evidence="3">SEN110055</strain>
        <strain evidence="2">SEN112499</strain>
        <plasmid evidence="4">pDGSE139</plasmid>
        <plasmid evidence="1">pKUSR18</plasmid>
        <plasmid evidence="3">pSEN110055</plasmid>
        <plasmid evidence="2">pSEN112499</plasmid>
    </source>
</reference>
<proteinExistence type="predicted"/>
<gene>
    <name evidence="4" type="ORF">pDGSE139_169</name>
    <name evidence="1" type="ORF">pKUSR18_169</name>
    <name evidence="3" type="ORF">pSEN110055_173</name>
    <name evidence="2" type="ORF">pSEN112499_174</name>
</gene>
<dbReference type="AlphaFoldDB" id="A0A1B0QZ35"/>